<dbReference type="Proteomes" id="UP001374579">
    <property type="component" value="Unassembled WGS sequence"/>
</dbReference>
<name>A0AAN9ARM7_9CAEN</name>
<protein>
    <submittedName>
        <fullName evidence="1">Uncharacterized protein</fullName>
    </submittedName>
</protein>
<sequence length="163" mass="18437">MFDYPGHCSLMCVRLPTVLQKSTPIQGLSCSARYQSNFSRRAEQCIKESFTVSCAFDRNDRFKVCSQSEHCHNLSGFSWGDLGRTDGTRTHTSGDSIQGSQQWIGAVLSPLFFSKCNSLVLWVLFSFELSLAISEIASQIICRGRTVLQFCMCEYHYMNNVDM</sequence>
<reference evidence="1 2" key="1">
    <citation type="submission" date="2024-02" db="EMBL/GenBank/DDBJ databases">
        <title>Chromosome-scale genome assembly of the rough periwinkle Littorina saxatilis.</title>
        <authorList>
            <person name="De Jode A."/>
            <person name="Faria R."/>
            <person name="Formenti G."/>
            <person name="Sims Y."/>
            <person name="Smith T.P."/>
            <person name="Tracey A."/>
            <person name="Wood J.M.D."/>
            <person name="Zagrodzka Z.B."/>
            <person name="Johannesson K."/>
            <person name="Butlin R.K."/>
            <person name="Leder E.H."/>
        </authorList>
    </citation>
    <scope>NUCLEOTIDE SEQUENCE [LARGE SCALE GENOMIC DNA]</scope>
    <source>
        <strain evidence="1">Snail1</strain>
        <tissue evidence="1">Muscle</tissue>
    </source>
</reference>
<evidence type="ECO:0000313" key="1">
    <source>
        <dbReference type="EMBL" id="KAK7091449.1"/>
    </source>
</evidence>
<organism evidence="1 2">
    <name type="scientific">Littorina saxatilis</name>
    <dbReference type="NCBI Taxonomy" id="31220"/>
    <lineage>
        <taxon>Eukaryota</taxon>
        <taxon>Metazoa</taxon>
        <taxon>Spiralia</taxon>
        <taxon>Lophotrochozoa</taxon>
        <taxon>Mollusca</taxon>
        <taxon>Gastropoda</taxon>
        <taxon>Caenogastropoda</taxon>
        <taxon>Littorinimorpha</taxon>
        <taxon>Littorinoidea</taxon>
        <taxon>Littorinidae</taxon>
        <taxon>Littorina</taxon>
    </lineage>
</organism>
<keyword evidence="2" id="KW-1185">Reference proteome</keyword>
<dbReference type="AlphaFoldDB" id="A0AAN9ARM7"/>
<evidence type="ECO:0000313" key="2">
    <source>
        <dbReference type="Proteomes" id="UP001374579"/>
    </source>
</evidence>
<dbReference type="EMBL" id="JBAMIC010000022">
    <property type="protein sequence ID" value="KAK7091449.1"/>
    <property type="molecule type" value="Genomic_DNA"/>
</dbReference>
<gene>
    <name evidence="1" type="ORF">V1264_009129</name>
</gene>
<comment type="caution">
    <text evidence="1">The sequence shown here is derived from an EMBL/GenBank/DDBJ whole genome shotgun (WGS) entry which is preliminary data.</text>
</comment>
<proteinExistence type="predicted"/>
<accession>A0AAN9ARM7</accession>